<protein>
    <submittedName>
        <fullName evidence="1">Uncharacterized protein</fullName>
    </submittedName>
</protein>
<sequence>MLISQSPTEVELQFHGHLGPVRTRCRYKIDPDKAAEPGHHRNRIRGLPFSPPRTLRPTVRVILPPWKMYPVPTVFQQCCWSPEIRQLISLDE</sequence>
<dbReference type="AlphaFoldDB" id="A0A9W9TWK1"/>
<gene>
    <name evidence="1" type="ORF">N7468_001439</name>
</gene>
<evidence type="ECO:0000313" key="1">
    <source>
        <dbReference type="EMBL" id="KAJ5246456.1"/>
    </source>
</evidence>
<dbReference type="Proteomes" id="UP001150941">
    <property type="component" value="Unassembled WGS sequence"/>
</dbReference>
<reference evidence="1" key="2">
    <citation type="journal article" date="2023" name="IMA Fungus">
        <title>Comparative genomic study of the Penicillium genus elucidates a diverse pangenome and 15 lateral gene transfer events.</title>
        <authorList>
            <person name="Petersen C."/>
            <person name="Sorensen T."/>
            <person name="Nielsen M.R."/>
            <person name="Sondergaard T.E."/>
            <person name="Sorensen J.L."/>
            <person name="Fitzpatrick D.A."/>
            <person name="Frisvad J.C."/>
            <person name="Nielsen K.L."/>
        </authorList>
    </citation>
    <scope>NUCLEOTIDE SEQUENCE</scope>
    <source>
        <strain evidence="1">IBT 19713</strain>
    </source>
</reference>
<reference evidence="1" key="1">
    <citation type="submission" date="2022-11" db="EMBL/GenBank/DDBJ databases">
        <authorList>
            <person name="Petersen C."/>
        </authorList>
    </citation>
    <scope>NUCLEOTIDE SEQUENCE</scope>
    <source>
        <strain evidence="1">IBT 19713</strain>
    </source>
</reference>
<comment type="caution">
    <text evidence="1">The sequence shown here is derived from an EMBL/GenBank/DDBJ whole genome shotgun (WGS) entry which is preliminary data.</text>
</comment>
<name>A0A9W9TWK1_9EURO</name>
<dbReference type="RefSeq" id="XP_058333877.1">
    <property type="nucleotide sequence ID" value="XM_058470736.1"/>
</dbReference>
<dbReference type="GeneID" id="83198039"/>
<organism evidence="1 2">
    <name type="scientific">Penicillium chermesinum</name>
    <dbReference type="NCBI Taxonomy" id="63820"/>
    <lineage>
        <taxon>Eukaryota</taxon>
        <taxon>Fungi</taxon>
        <taxon>Dikarya</taxon>
        <taxon>Ascomycota</taxon>
        <taxon>Pezizomycotina</taxon>
        <taxon>Eurotiomycetes</taxon>
        <taxon>Eurotiomycetidae</taxon>
        <taxon>Eurotiales</taxon>
        <taxon>Aspergillaceae</taxon>
        <taxon>Penicillium</taxon>
    </lineage>
</organism>
<dbReference type="EMBL" id="JAPQKS010000002">
    <property type="protein sequence ID" value="KAJ5246456.1"/>
    <property type="molecule type" value="Genomic_DNA"/>
</dbReference>
<accession>A0A9W9TWK1</accession>
<evidence type="ECO:0000313" key="2">
    <source>
        <dbReference type="Proteomes" id="UP001150941"/>
    </source>
</evidence>
<keyword evidence="2" id="KW-1185">Reference proteome</keyword>
<proteinExistence type="predicted"/>